<reference evidence="1 2" key="2">
    <citation type="submission" date="2009-02" db="EMBL/GenBank/DDBJ databases">
        <title>Draft genome sequence of Holdemania filiformis DSM 12042.</title>
        <authorList>
            <person name="Sudarsanam P."/>
            <person name="Ley R."/>
            <person name="Guruge J."/>
            <person name="Turnbaugh P.J."/>
            <person name="Mahowald M."/>
            <person name="Liep D."/>
            <person name="Gordon J."/>
        </authorList>
    </citation>
    <scope>NUCLEOTIDE SEQUENCE [LARGE SCALE GENOMIC DNA]</scope>
    <source>
        <strain evidence="1 2">DSM 12042</strain>
    </source>
</reference>
<name>B9Y353_9FIRM</name>
<protein>
    <submittedName>
        <fullName evidence="1">Uncharacterized protein</fullName>
    </submittedName>
</protein>
<dbReference type="STRING" id="545696.HOLDEFILI_00228"/>
<comment type="caution">
    <text evidence="1">The sequence shown here is derived from an EMBL/GenBank/DDBJ whole genome shotgun (WGS) entry which is preliminary data.</text>
</comment>
<gene>
    <name evidence="1" type="ORF">HOLDEFILI_00228</name>
</gene>
<sequence length="85" mass="10117">MNQKPDSLLSAISETGHRQAAQFFRKEANRFIRYAENESQTREDKHFTFVKSGTILEMNQDKSERLRYFFILNQLAKRFDGEIIE</sequence>
<dbReference type="AlphaFoldDB" id="B9Y353"/>
<proteinExistence type="predicted"/>
<evidence type="ECO:0000313" key="2">
    <source>
        <dbReference type="Proteomes" id="UP000005950"/>
    </source>
</evidence>
<evidence type="ECO:0000313" key="1">
    <source>
        <dbReference type="EMBL" id="EEF69602.1"/>
    </source>
</evidence>
<accession>B9Y353</accession>
<dbReference type="Proteomes" id="UP000005950">
    <property type="component" value="Unassembled WGS sequence"/>
</dbReference>
<organism evidence="1 2">
    <name type="scientific">Holdemania filiformis DSM 12042</name>
    <dbReference type="NCBI Taxonomy" id="545696"/>
    <lineage>
        <taxon>Bacteria</taxon>
        <taxon>Bacillati</taxon>
        <taxon>Bacillota</taxon>
        <taxon>Erysipelotrichia</taxon>
        <taxon>Erysipelotrichales</taxon>
        <taxon>Erysipelotrichaceae</taxon>
        <taxon>Holdemania</taxon>
    </lineage>
</organism>
<dbReference type="EMBL" id="ACCF01000010">
    <property type="protein sequence ID" value="EEF69602.1"/>
    <property type="molecule type" value="Genomic_DNA"/>
</dbReference>
<reference evidence="1 2" key="1">
    <citation type="submission" date="2008-12" db="EMBL/GenBank/DDBJ databases">
        <authorList>
            <person name="Fulton L."/>
            <person name="Clifton S."/>
            <person name="Fulton B."/>
            <person name="Xu J."/>
            <person name="Minx P."/>
            <person name="Pepin K.H."/>
            <person name="Johnson M."/>
            <person name="Bhonagiri V."/>
            <person name="Nash W.E."/>
            <person name="Mardis E.R."/>
            <person name="Wilson R.K."/>
        </authorList>
    </citation>
    <scope>NUCLEOTIDE SEQUENCE [LARGE SCALE GENOMIC DNA]</scope>
    <source>
        <strain evidence="1 2">DSM 12042</strain>
    </source>
</reference>
<dbReference type="HOGENOM" id="CLU_2508201_0_0_9"/>